<dbReference type="SUPFAM" id="SSF47473">
    <property type="entry name" value="EF-hand"/>
    <property type="match status" value="1"/>
</dbReference>
<dbReference type="EMBL" id="JAPFFL010000016">
    <property type="protein sequence ID" value="KAJ6675801.1"/>
    <property type="molecule type" value="Genomic_DNA"/>
</dbReference>
<dbReference type="InterPro" id="IPR011992">
    <property type="entry name" value="EF-hand-dom_pair"/>
</dbReference>
<dbReference type="AlphaFoldDB" id="A0A9Q0NTW9"/>
<proteinExistence type="predicted"/>
<gene>
    <name evidence="3" type="ORF">OIU85_011907</name>
</gene>
<evidence type="ECO:0000259" key="2">
    <source>
        <dbReference type="PROSITE" id="PS50222"/>
    </source>
</evidence>
<dbReference type="OrthoDB" id="26525at2759"/>
<keyword evidence="4" id="KW-1185">Reference proteome</keyword>
<dbReference type="PROSITE" id="PS50222">
    <property type="entry name" value="EF_HAND_2"/>
    <property type="match status" value="1"/>
</dbReference>
<feature type="domain" description="EF-hand" evidence="2">
    <location>
        <begin position="18"/>
        <end position="53"/>
    </location>
</feature>
<reference evidence="3" key="2">
    <citation type="journal article" date="2023" name="Int. J. Mol. Sci.">
        <title>De Novo Assembly and Annotation of 11 Diverse Shrub Willow (Salix) Genomes Reveals Novel Gene Organization in Sex-Linked Regions.</title>
        <authorList>
            <person name="Hyden B."/>
            <person name="Feng K."/>
            <person name="Yates T.B."/>
            <person name="Jawdy S."/>
            <person name="Cereghino C."/>
            <person name="Smart L.B."/>
            <person name="Muchero W."/>
        </authorList>
    </citation>
    <scope>NUCLEOTIDE SEQUENCE [LARGE SCALE GENOMIC DNA]</scope>
    <source>
        <tissue evidence="3">Shoot tip</tissue>
    </source>
</reference>
<protein>
    <submittedName>
        <fullName evidence="3">EF-HAND PAIR PROTEIN</fullName>
    </submittedName>
</protein>
<keyword evidence="1" id="KW-0106">Calcium</keyword>
<name>A0A9Q0NTW9_SALVM</name>
<dbReference type="Proteomes" id="UP001151529">
    <property type="component" value="Chromosome 14"/>
</dbReference>
<organism evidence="3 4">
    <name type="scientific">Salix viminalis</name>
    <name type="common">Common osier</name>
    <name type="synonym">Basket willow</name>
    <dbReference type="NCBI Taxonomy" id="40686"/>
    <lineage>
        <taxon>Eukaryota</taxon>
        <taxon>Viridiplantae</taxon>
        <taxon>Streptophyta</taxon>
        <taxon>Embryophyta</taxon>
        <taxon>Tracheophyta</taxon>
        <taxon>Spermatophyta</taxon>
        <taxon>Magnoliopsida</taxon>
        <taxon>eudicotyledons</taxon>
        <taxon>Gunneridae</taxon>
        <taxon>Pentapetalae</taxon>
        <taxon>rosids</taxon>
        <taxon>fabids</taxon>
        <taxon>Malpighiales</taxon>
        <taxon>Salicaceae</taxon>
        <taxon>Saliceae</taxon>
        <taxon>Salix</taxon>
    </lineage>
</organism>
<sequence length="239" mass="27403">MGIINRGVNMANAKGGMSMEEFKAWVLRDLDADQDGRISKDELADFLRRNGEWFPNLKARRWTRSADSNRNDVFDEIENIGKLEEFYQKYFSLQRGGPFAKWSPGGMDSRDGKHGRKKMSDRLNSLIGRKPKINAEKPFQNYDFTEHITEAGLPSAPAKSEAESMILTEEQLKEVFKRFEAKEERVLHRVELKKAFNHFGLFFPHHAATVFDAKKEGSVKLTELDDLVNSAVRLGYTVN</sequence>
<accession>A0A9Q0NTW9</accession>
<reference evidence="3" key="1">
    <citation type="submission" date="2022-11" db="EMBL/GenBank/DDBJ databases">
        <authorList>
            <person name="Hyden B.L."/>
            <person name="Feng K."/>
            <person name="Yates T."/>
            <person name="Jawdy S."/>
            <person name="Smart L.B."/>
            <person name="Muchero W."/>
        </authorList>
    </citation>
    <scope>NUCLEOTIDE SEQUENCE</scope>
    <source>
        <tissue evidence="3">Shoot tip</tissue>
    </source>
</reference>
<evidence type="ECO:0000313" key="3">
    <source>
        <dbReference type="EMBL" id="KAJ6675801.1"/>
    </source>
</evidence>
<dbReference type="InterPro" id="IPR018247">
    <property type="entry name" value="EF_Hand_1_Ca_BS"/>
</dbReference>
<comment type="caution">
    <text evidence="3">The sequence shown here is derived from an EMBL/GenBank/DDBJ whole genome shotgun (WGS) entry which is preliminary data.</text>
</comment>
<dbReference type="GO" id="GO:0005509">
    <property type="term" value="F:calcium ion binding"/>
    <property type="evidence" value="ECO:0007669"/>
    <property type="project" value="InterPro"/>
</dbReference>
<dbReference type="PROSITE" id="PS00018">
    <property type="entry name" value="EF_HAND_1"/>
    <property type="match status" value="1"/>
</dbReference>
<evidence type="ECO:0000256" key="1">
    <source>
        <dbReference type="ARBA" id="ARBA00022837"/>
    </source>
</evidence>
<dbReference type="Gene3D" id="1.10.238.10">
    <property type="entry name" value="EF-hand"/>
    <property type="match status" value="1"/>
</dbReference>
<dbReference type="InterPro" id="IPR002048">
    <property type="entry name" value="EF_hand_dom"/>
</dbReference>
<evidence type="ECO:0000313" key="4">
    <source>
        <dbReference type="Proteomes" id="UP001151529"/>
    </source>
</evidence>